<accession>A0A540LEL3</accession>
<gene>
    <name evidence="2" type="ORF">C1H46_029530</name>
</gene>
<feature type="compositionally biased region" description="Polar residues" evidence="1">
    <location>
        <begin position="1"/>
        <end position="15"/>
    </location>
</feature>
<sequence>MRKASSTLSAPSSRGQRPHLPQASGRFVAIDQSLQRPGAAAAPLNSESPPPNSSLKSHGGGVTVGDGRDYFGASPSGASGESDEGERTSAGGDGDSVDLGGGEASAGGVGED</sequence>
<reference evidence="2 3" key="1">
    <citation type="journal article" date="2019" name="G3 (Bethesda)">
        <title>Sequencing of a Wild Apple (Malus baccata) Genome Unravels the Differences Between Cultivated and Wild Apple Species Regarding Disease Resistance and Cold Tolerance.</title>
        <authorList>
            <person name="Chen X."/>
        </authorList>
    </citation>
    <scope>NUCLEOTIDE SEQUENCE [LARGE SCALE GENOMIC DNA]</scope>
    <source>
        <strain evidence="3">cv. Shandingzi</strain>
        <tissue evidence="2">Leaves</tissue>
    </source>
</reference>
<evidence type="ECO:0000313" key="2">
    <source>
        <dbReference type="EMBL" id="TQD84917.1"/>
    </source>
</evidence>
<evidence type="ECO:0000256" key="1">
    <source>
        <dbReference type="SAM" id="MobiDB-lite"/>
    </source>
</evidence>
<feature type="region of interest" description="Disordered" evidence="1">
    <location>
        <begin position="1"/>
        <end position="112"/>
    </location>
</feature>
<organism evidence="2 3">
    <name type="scientific">Malus baccata</name>
    <name type="common">Siberian crab apple</name>
    <name type="synonym">Pyrus baccata</name>
    <dbReference type="NCBI Taxonomy" id="106549"/>
    <lineage>
        <taxon>Eukaryota</taxon>
        <taxon>Viridiplantae</taxon>
        <taxon>Streptophyta</taxon>
        <taxon>Embryophyta</taxon>
        <taxon>Tracheophyta</taxon>
        <taxon>Spermatophyta</taxon>
        <taxon>Magnoliopsida</taxon>
        <taxon>eudicotyledons</taxon>
        <taxon>Gunneridae</taxon>
        <taxon>Pentapetalae</taxon>
        <taxon>rosids</taxon>
        <taxon>fabids</taxon>
        <taxon>Rosales</taxon>
        <taxon>Rosaceae</taxon>
        <taxon>Amygdaloideae</taxon>
        <taxon>Maleae</taxon>
        <taxon>Malus</taxon>
    </lineage>
</organism>
<evidence type="ECO:0000313" key="3">
    <source>
        <dbReference type="Proteomes" id="UP000315295"/>
    </source>
</evidence>
<dbReference type="Proteomes" id="UP000315295">
    <property type="component" value="Unassembled WGS sequence"/>
</dbReference>
<proteinExistence type="predicted"/>
<keyword evidence="3" id="KW-1185">Reference proteome</keyword>
<feature type="compositionally biased region" description="Gly residues" evidence="1">
    <location>
        <begin position="91"/>
        <end position="112"/>
    </location>
</feature>
<protein>
    <submittedName>
        <fullName evidence="2">Uncharacterized protein</fullName>
    </submittedName>
</protein>
<name>A0A540LEL3_MALBA</name>
<dbReference type="EMBL" id="VIEB01000615">
    <property type="protein sequence ID" value="TQD84917.1"/>
    <property type="molecule type" value="Genomic_DNA"/>
</dbReference>
<dbReference type="AlphaFoldDB" id="A0A540LEL3"/>
<comment type="caution">
    <text evidence="2">The sequence shown here is derived from an EMBL/GenBank/DDBJ whole genome shotgun (WGS) entry which is preliminary data.</text>
</comment>